<organism evidence="1 2">
    <name type="scientific">Streptomyces actuosus</name>
    <dbReference type="NCBI Taxonomy" id="1885"/>
    <lineage>
        <taxon>Bacteria</taxon>
        <taxon>Bacillati</taxon>
        <taxon>Actinomycetota</taxon>
        <taxon>Actinomycetes</taxon>
        <taxon>Kitasatosporales</taxon>
        <taxon>Streptomycetaceae</taxon>
        <taxon>Streptomyces</taxon>
    </lineage>
</organism>
<feature type="non-terminal residue" evidence="1">
    <location>
        <position position="117"/>
    </location>
</feature>
<dbReference type="RefSeq" id="WP_205387527.1">
    <property type="nucleotide sequence ID" value="NZ_JAFFZS010000285.1"/>
</dbReference>
<reference evidence="1 2" key="1">
    <citation type="submission" date="2021-02" db="EMBL/GenBank/DDBJ databases">
        <title>Whole genome sequencing of Streptomyces actuosus VRA1.</title>
        <authorList>
            <person name="Sen G."/>
            <person name="Sen A."/>
        </authorList>
    </citation>
    <scope>NUCLEOTIDE SEQUENCE [LARGE SCALE GENOMIC DNA]</scope>
    <source>
        <strain evidence="1 2">VRA1</strain>
    </source>
</reference>
<evidence type="ECO:0000313" key="2">
    <source>
        <dbReference type="Proteomes" id="UP000788262"/>
    </source>
</evidence>
<evidence type="ECO:0000313" key="1">
    <source>
        <dbReference type="EMBL" id="MBN0049420.1"/>
    </source>
</evidence>
<gene>
    <name evidence="1" type="ORF">JS756_36365</name>
</gene>
<dbReference type="Proteomes" id="UP000788262">
    <property type="component" value="Unassembled WGS sequence"/>
</dbReference>
<keyword evidence="2" id="KW-1185">Reference proteome</keyword>
<accession>A0ABS2W1X7</accession>
<feature type="non-terminal residue" evidence="1">
    <location>
        <position position="1"/>
    </location>
</feature>
<protein>
    <submittedName>
        <fullName evidence="1">Uncharacterized protein</fullName>
    </submittedName>
</protein>
<dbReference type="Gene3D" id="3.40.50.11460">
    <property type="match status" value="1"/>
</dbReference>
<comment type="caution">
    <text evidence="1">The sequence shown here is derived from an EMBL/GenBank/DDBJ whole genome shotgun (WGS) entry which is preliminary data.</text>
</comment>
<proteinExistence type="predicted"/>
<sequence length="117" mass="12491">ELADAAGELVARVESLTLREPVGVLSSGTAGGRHDNLFQTDWTPMPHTASVTLEGPSFGARLPDELPGTVAEPGTDVLIRVERPVGDSADAAHRVTQKLLAHVQTWLAEERFEGARL</sequence>
<dbReference type="EMBL" id="JAFFZS010000285">
    <property type="protein sequence ID" value="MBN0049420.1"/>
    <property type="molecule type" value="Genomic_DNA"/>
</dbReference>
<name>A0ABS2W1X7_STRAS</name>